<feature type="region of interest" description="Disordered" evidence="9">
    <location>
        <begin position="526"/>
        <end position="555"/>
    </location>
</feature>
<dbReference type="PANTHER" id="PTHR24419">
    <property type="entry name" value="INTERLEUKIN-1 RECEPTOR-ASSOCIATED KINASE"/>
    <property type="match status" value="1"/>
</dbReference>
<dbReference type="InterPro" id="IPR024604">
    <property type="entry name" value="GSG2_C"/>
</dbReference>
<keyword evidence="2" id="KW-0723">Serine/threonine-protein kinase</keyword>
<comment type="caution">
    <text evidence="11">The sequence shown here is derived from an EMBL/GenBank/DDBJ whole genome shotgun (WGS) entry which is preliminary data.</text>
</comment>
<protein>
    <recommendedName>
        <fullName evidence="1">non-specific serine/threonine protein kinase</fullName>
        <ecNumber evidence="1">2.7.11.1</ecNumber>
    </recommendedName>
</protein>
<evidence type="ECO:0000256" key="6">
    <source>
        <dbReference type="ARBA" id="ARBA00022840"/>
    </source>
</evidence>
<feature type="region of interest" description="Disordered" evidence="9">
    <location>
        <begin position="1"/>
        <end position="35"/>
    </location>
</feature>
<proteinExistence type="predicted"/>
<reference evidence="11" key="1">
    <citation type="submission" date="2022-11" db="EMBL/GenBank/DDBJ databases">
        <authorList>
            <person name="Petersen C."/>
        </authorList>
    </citation>
    <scope>NUCLEOTIDE SEQUENCE</scope>
    <source>
        <strain evidence="11">IBT 19713</strain>
    </source>
</reference>
<sequence>MASSTRTVAQRRVYGKRKNNAPRSVFEDKSPARDSICPPVINDTVEAIQTKLAEIAISNDPVPNEQDPGGKVYNETNKGGGTVGTIPDVQDKCAVSASTSQQHEYLSTKATELSMEPEPTKQYETMLEVRICSQPKNPSPVKGEPAPSVQRTARKRIPAARRSSGIIHDSKANAYVRPILNEALSPIASQGIQKFGTWASRSANMFHVAKLAEGSYGEVYKLHLREAENRPVVSKSKLAKLKAYGDGVFKVVPLRAQSGPGSKKFTTIDEIAAEVKMLKYLDPIPGFARFREIHVVQGRFPPAFQHAWDHYKETKDDCLNPNPASKKAYPDTQLWAIIEMDDAGCELEKFPWCSIFQIYDIFWGVAMSLARAEEYSMFEHRDLHLGNVCIRSTKPDGCMNPPTDLEIARRSSSSGFGFSSLETTIIDYSLSRANLLLGDLPENSEGVYEIASSDLDKKQIFDAIGQDEDDALLRDTYRYMRATVYTGIPTQTEKTPDVRGIWAEYAPRTNLVWLLFILKNLLKNRKPEPSQPPPQTTRKALAPCSPNKSMERVPTLGKSNKAKYSGEAGTLMKERQTKDLQAHVAGLRQTLEDRLKAVLELLDLEHGHEDMCCAADLVAYAMDSQWLAEEDFFNA</sequence>
<dbReference type="GO" id="GO:0005737">
    <property type="term" value="C:cytoplasm"/>
    <property type="evidence" value="ECO:0007669"/>
    <property type="project" value="TreeGrafter"/>
</dbReference>
<keyword evidence="4" id="KW-0547">Nucleotide-binding</keyword>
<feature type="domain" description="Serine/threonine-protein kinase haspin C-terminal" evidence="10">
    <location>
        <begin position="458"/>
        <end position="573"/>
    </location>
</feature>
<evidence type="ECO:0000313" key="11">
    <source>
        <dbReference type="EMBL" id="KAJ5216969.1"/>
    </source>
</evidence>
<dbReference type="Pfam" id="PF12330">
    <property type="entry name" value="Haspin_kinase"/>
    <property type="match status" value="1"/>
</dbReference>
<gene>
    <name evidence="11" type="ORF">N7468_009977</name>
</gene>
<dbReference type="SMART" id="SM01331">
    <property type="entry name" value="DUF3635"/>
    <property type="match status" value="1"/>
</dbReference>
<dbReference type="GO" id="GO:0072354">
    <property type="term" value="F:histone H3T3 kinase activity"/>
    <property type="evidence" value="ECO:0007669"/>
    <property type="project" value="TreeGrafter"/>
</dbReference>
<dbReference type="InterPro" id="IPR011009">
    <property type="entry name" value="Kinase-like_dom_sf"/>
</dbReference>
<comment type="catalytic activity">
    <reaction evidence="8">
        <text>L-seryl-[protein] + ATP = O-phospho-L-seryl-[protein] + ADP + H(+)</text>
        <dbReference type="Rhea" id="RHEA:17989"/>
        <dbReference type="Rhea" id="RHEA-COMP:9863"/>
        <dbReference type="Rhea" id="RHEA-COMP:11604"/>
        <dbReference type="ChEBI" id="CHEBI:15378"/>
        <dbReference type="ChEBI" id="CHEBI:29999"/>
        <dbReference type="ChEBI" id="CHEBI:30616"/>
        <dbReference type="ChEBI" id="CHEBI:83421"/>
        <dbReference type="ChEBI" id="CHEBI:456216"/>
        <dbReference type="EC" id="2.7.11.1"/>
    </reaction>
</comment>
<dbReference type="GeneID" id="83206576"/>
<dbReference type="EC" id="2.7.11.1" evidence="1"/>
<dbReference type="AlphaFoldDB" id="A0A9W9NDJ2"/>
<dbReference type="GO" id="GO:0035556">
    <property type="term" value="P:intracellular signal transduction"/>
    <property type="evidence" value="ECO:0007669"/>
    <property type="project" value="TreeGrafter"/>
</dbReference>
<dbReference type="Gene3D" id="3.30.200.20">
    <property type="entry name" value="Phosphorylase Kinase, domain 1"/>
    <property type="match status" value="1"/>
</dbReference>
<dbReference type="GO" id="GO:0005634">
    <property type="term" value="C:nucleus"/>
    <property type="evidence" value="ECO:0007669"/>
    <property type="project" value="TreeGrafter"/>
</dbReference>
<dbReference type="OrthoDB" id="5327538at2759"/>
<dbReference type="GO" id="GO:0000278">
    <property type="term" value="P:mitotic cell cycle"/>
    <property type="evidence" value="ECO:0007669"/>
    <property type="project" value="TreeGrafter"/>
</dbReference>
<evidence type="ECO:0000256" key="4">
    <source>
        <dbReference type="ARBA" id="ARBA00022741"/>
    </source>
</evidence>
<name>A0A9W9NDJ2_9EURO</name>
<evidence type="ECO:0000256" key="8">
    <source>
        <dbReference type="ARBA" id="ARBA00048679"/>
    </source>
</evidence>
<evidence type="ECO:0000256" key="7">
    <source>
        <dbReference type="ARBA" id="ARBA00047899"/>
    </source>
</evidence>
<dbReference type="RefSeq" id="XP_058325840.1">
    <property type="nucleotide sequence ID" value="XM_058479272.1"/>
</dbReference>
<dbReference type="Proteomes" id="UP001150941">
    <property type="component" value="Unassembled WGS sequence"/>
</dbReference>
<evidence type="ECO:0000259" key="10">
    <source>
        <dbReference type="SMART" id="SM01331"/>
    </source>
</evidence>
<accession>A0A9W9NDJ2</accession>
<evidence type="ECO:0000256" key="3">
    <source>
        <dbReference type="ARBA" id="ARBA00022679"/>
    </source>
</evidence>
<dbReference type="GO" id="GO:0005524">
    <property type="term" value="F:ATP binding"/>
    <property type="evidence" value="ECO:0007669"/>
    <property type="project" value="UniProtKB-KW"/>
</dbReference>
<dbReference type="Gene3D" id="1.10.510.10">
    <property type="entry name" value="Transferase(Phosphotransferase) domain 1"/>
    <property type="match status" value="1"/>
</dbReference>
<reference evidence="11" key="2">
    <citation type="journal article" date="2023" name="IMA Fungus">
        <title>Comparative genomic study of the Penicillium genus elucidates a diverse pangenome and 15 lateral gene transfer events.</title>
        <authorList>
            <person name="Petersen C."/>
            <person name="Sorensen T."/>
            <person name="Nielsen M.R."/>
            <person name="Sondergaard T.E."/>
            <person name="Sorensen J.L."/>
            <person name="Fitzpatrick D.A."/>
            <person name="Frisvad J.C."/>
            <person name="Nielsen K.L."/>
        </authorList>
    </citation>
    <scope>NUCLEOTIDE SEQUENCE</scope>
    <source>
        <strain evidence="11">IBT 19713</strain>
    </source>
</reference>
<evidence type="ECO:0000256" key="5">
    <source>
        <dbReference type="ARBA" id="ARBA00022777"/>
    </source>
</evidence>
<evidence type="ECO:0000256" key="1">
    <source>
        <dbReference type="ARBA" id="ARBA00012513"/>
    </source>
</evidence>
<dbReference type="EMBL" id="JAPQKS010000008">
    <property type="protein sequence ID" value="KAJ5216969.1"/>
    <property type="molecule type" value="Genomic_DNA"/>
</dbReference>
<comment type="catalytic activity">
    <reaction evidence="7">
        <text>L-threonyl-[protein] + ATP = O-phospho-L-threonyl-[protein] + ADP + H(+)</text>
        <dbReference type="Rhea" id="RHEA:46608"/>
        <dbReference type="Rhea" id="RHEA-COMP:11060"/>
        <dbReference type="Rhea" id="RHEA-COMP:11605"/>
        <dbReference type="ChEBI" id="CHEBI:15378"/>
        <dbReference type="ChEBI" id="CHEBI:30013"/>
        <dbReference type="ChEBI" id="CHEBI:30616"/>
        <dbReference type="ChEBI" id="CHEBI:61977"/>
        <dbReference type="ChEBI" id="CHEBI:456216"/>
        <dbReference type="EC" id="2.7.11.1"/>
    </reaction>
</comment>
<keyword evidence="12" id="KW-1185">Reference proteome</keyword>
<evidence type="ECO:0000256" key="2">
    <source>
        <dbReference type="ARBA" id="ARBA00022527"/>
    </source>
</evidence>
<evidence type="ECO:0000256" key="9">
    <source>
        <dbReference type="SAM" id="MobiDB-lite"/>
    </source>
</evidence>
<evidence type="ECO:0000313" key="12">
    <source>
        <dbReference type="Proteomes" id="UP001150941"/>
    </source>
</evidence>
<feature type="region of interest" description="Disordered" evidence="9">
    <location>
        <begin position="134"/>
        <end position="162"/>
    </location>
</feature>
<keyword evidence="5" id="KW-0418">Kinase</keyword>
<keyword evidence="3" id="KW-0808">Transferase</keyword>
<organism evidence="11 12">
    <name type="scientific">Penicillium chermesinum</name>
    <dbReference type="NCBI Taxonomy" id="63820"/>
    <lineage>
        <taxon>Eukaryota</taxon>
        <taxon>Fungi</taxon>
        <taxon>Dikarya</taxon>
        <taxon>Ascomycota</taxon>
        <taxon>Pezizomycotina</taxon>
        <taxon>Eurotiomycetes</taxon>
        <taxon>Eurotiomycetidae</taxon>
        <taxon>Eurotiales</taxon>
        <taxon>Aspergillaceae</taxon>
        <taxon>Penicillium</taxon>
    </lineage>
</organism>
<dbReference type="PANTHER" id="PTHR24419:SF18">
    <property type="entry name" value="SERINE_THREONINE-PROTEIN KINASE HASPIN"/>
    <property type="match status" value="1"/>
</dbReference>
<dbReference type="SUPFAM" id="SSF56112">
    <property type="entry name" value="Protein kinase-like (PK-like)"/>
    <property type="match status" value="1"/>
</dbReference>
<dbReference type="FunFam" id="1.10.510.10:FF:000961">
    <property type="entry name" value="Putative serine/threonine-protein kinase haspin homolog"/>
    <property type="match status" value="1"/>
</dbReference>
<keyword evidence="6" id="KW-0067">ATP-binding</keyword>